<gene>
    <name evidence="2" type="ORF">BN1012_Phect3039</name>
</gene>
<dbReference type="PATRIC" id="fig|1458461.3.peg.3045"/>
<reference evidence="2 3" key="1">
    <citation type="journal article" date="2014" name="Front. Genet.">
        <title>Genome and metabolic network of "Candidatus Phaeomarinobacter ectocarpi" Ec32, a new candidate genus of Alphaproteobacteria frequently associated with brown algae.</title>
        <authorList>
            <person name="Dittami S.M."/>
            <person name="Barbeyron T."/>
            <person name="Boyen C."/>
            <person name="Cambefort J."/>
            <person name="Collet G."/>
            <person name="Delage L."/>
            <person name="Gobet A."/>
            <person name="Groisillier A."/>
            <person name="Leblanc C."/>
            <person name="Michel G."/>
            <person name="Scornet D."/>
            <person name="Siegel A."/>
            <person name="Tapia J.E."/>
            <person name="Tonon T."/>
        </authorList>
    </citation>
    <scope>NUCLEOTIDE SEQUENCE [LARGE SCALE GENOMIC DNA]</scope>
    <source>
        <strain evidence="2 3">Ec32</strain>
    </source>
</reference>
<keyword evidence="3" id="KW-1185">Reference proteome</keyword>
<dbReference type="Proteomes" id="UP000032160">
    <property type="component" value="Chromosome I"/>
</dbReference>
<evidence type="ECO:0008006" key="4">
    <source>
        <dbReference type="Google" id="ProtNLM"/>
    </source>
</evidence>
<dbReference type="HOGENOM" id="CLU_065913_1_0_5"/>
<protein>
    <recommendedName>
        <fullName evidence="4">DUF1365 domain-containing protein</fullName>
    </recommendedName>
</protein>
<dbReference type="AlphaFoldDB" id="X5MPB6"/>
<feature type="region of interest" description="Disordered" evidence="1">
    <location>
        <begin position="259"/>
        <end position="296"/>
    </location>
</feature>
<evidence type="ECO:0000313" key="2">
    <source>
        <dbReference type="EMBL" id="CDO61251.1"/>
    </source>
</evidence>
<accession>X5MPB6</accession>
<name>X5MPB6_9HYPH</name>
<feature type="compositionally biased region" description="Basic and acidic residues" evidence="1">
    <location>
        <begin position="281"/>
        <end position="296"/>
    </location>
</feature>
<evidence type="ECO:0000256" key="1">
    <source>
        <dbReference type="SAM" id="MobiDB-lite"/>
    </source>
</evidence>
<dbReference type="InterPro" id="IPR010775">
    <property type="entry name" value="DUF1365"/>
</dbReference>
<dbReference type="PANTHER" id="PTHR33973">
    <property type="entry name" value="OS07G0153300 PROTEIN"/>
    <property type="match status" value="1"/>
</dbReference>
<dbReference type="Pfam" id="PF07103">
    <property type="entry name" value="DUF1365"/>
    <property type="match status" value="1"/>
</dbReference>
<proteinExistence type="predicted"/>
<dbReference type="STRING" id="1458461.BN1012_Phect3039"/>
<dbReference type="PANTHER" id="PTHR33973:SF4">
    <property type="entry name" value="OS07G0153300 PROTEIN"/>
    <property type="match status" value="1"/>
</dbReference>
<organism evidence="2 3">
    <name type="scientific">Candidatus Phaeomarinibacter ectocarpi</name>
    <dbReference type="NCBI Taxonomy" id="1458461"/>
    <lineage>
        <taxon>Bacteria</taxon>
        <taxon>Pseudomonadati</taxon>
        <taxon>Pseudomonadota</taxon>
        <taxon>Alphaproteobacteria</taxon>
        <taxon>Hyphomicrobiales</taxon>
        <taxon>Parvibaculaceae</taxon>
        <taxon>Candidatus Phaeomarinibacter</taxon>
    </lineage>
</organism>
<evidence type="ECO:0000313" key="3">
    <source>
        <dbReference type="Proteomes" id="UP000032160"/>
    </source>
</evidence>
<dbReference type="EMBL" id="HG966617">
    <property type="protein sequence ID" value="CDO61251.1"/>
    <property type="molecule type" value="Genomic_DNA"/>
</dbReference>
<sequence length="296" mass="32688">MTGTLPTPAINDPAARLYFGRVIHARSRPRKHRFAYKVFSMLIDIDRLEDVAKTSTLFSLDRFNLFSFHRRDHGPKDGSSLRAHIDTLLGDAGLPAPAQIKLLCYPRILGYVFNPLSVYYCYDAAGQLSVLVYQVHNTFGDVHSYIAPVAEAEQKGRVVHQSRDKNLHVSPFVGMAASYHFALDDPAETIGIRIRETDEDGPFLLATFDGKARAFSTATLALAFVKYPLMTLKIVGAIHFEALRLWLKGVPFFSSPLQAPARSSLDGPSQGARGNAIDPAKAPEKRYTDPAKTKAA</sequence>
<dbReference type="RefSeq" id="WP_063958493.1">
    <property type="nucleotide sequence ID" value="NZ_HG966617.1"/>
</dbReference>
<dbReference type="KEGG" id="pect:BN1012_Phect3039"/>